<sequence length="506" mass="58171">MMLCGLSACLFAIIGYVTSAKILAVIHAPTFSHYSLGVKLLRPLAEKGHHVTLVTHFSLENPPKTWNEIILKDFTKGIAFGNKFDFLSMSNYKREMFANGIGVDLTERVLNHPAFVDLLNSNETFDLIILERFMNDALIGLSHRFKAPYIYLSPIGYSRWVSDLTGNPGSPAYYPDFFLGYSYDMTLWQRFYNTLFYCFALVHRHMVVLPRHKELLKMHFPEAPSFEDLYYNSSLILMNTHFSIKYSVPSVPNMIDIGGYHVSPPRDLPNDLKKYMDSATDGVIYFSLGSGAKSKDMPTETRDAMLRVFSNLKQKVLWKWEEDVTFQKPSNVKMEKWFPQQDVLAHPNLKLFITHGGLLSTIEAIYHAVPLLALPVFGDQLMNAAEIEALGYGLKLPFVDFDKQQFKLLINEILTNNRYKKGIKTRSDILHDQETKPVDRAVWWIEYVIRHKGAPHLKSVTLNLKWYQYILLDVLALAVVIIFLIVTSVYVCLKKLFKENKKSKKD</sequence>
<evidence type="ECO:0000256" key="4">
    <source>
        <dbReference type="RuleBase" id="RU003718"/>
    </source>
</evidence>
<comment type="similarity">
    <text evidence="1 4">Belongs to the UDP-glycosyltransferase family.</text>
</comment>
<comment type="subcellular location">
    <subcellularLocation>
        <location evidence="5">Membrane</location>
        <topology evidence="5">Single-pass membrane protein</topology>
    </subcellularLocation>
</comment>
<dbReference type="InterPro" id="IPR035595">
    <property type="entry name" value="UDP_glycos_trans_CS"/>
</dbReference>
<feature type="transmembrane region" description="Helical" evidence="5">
    <location>
        <begin position="466"/>
        <end position="493"/>
    </location>
</feature>
<dbReference type="KEGG" id="apln:108736543"/>
<evidence type="ECO:0000313" key="6">
    <source>
        <dbReference type="Proteomes" id="UP000192223"/>
    </source>
</evidence>
<keyword evidence="5" id="KW-0812">Transmembrane</keyword>
<dbReference type="InParanoid" id="A0A1W4WWJ0"/>
<dbReference type="STRING" id="224129.A0A1W4WWJ0"/>
<dbReference type="GO" id="GO:0015020">
    <property type="term" value="F:glucuronosyltransferase activity"/>
    <property type="evidence" value="ECO:0007669"/>
    <property type="project" value="UniProtKB-EC"/>
</dbReference>
<dbReference type="FunFam" id="3.40.50.2000:FF:000050">
    <property type="entry name" value="UDP-glucuronosyltransferase"/>
    <property type="match status" value="1"/>
</dbReference>
<dbReference type="SUPFAM" id="SSF53756">
    <property type="entry name" value="UDP-Glycosyltransferase/glycogen phosphorylase"/>
    <property type="match status" value="1"/>
</dbReference>
<reference evidence="7" key="1">
    <citation type="submission" date="2025-08" db="UniProtKB">
        <authorList>
            <consortium name="RefSeq"/>
        </authorList>
    </citation>
    <scope>IDENTIFICATION</scope>
    <source>
        <tissue evidence="7">Entire body</tissue>
    </source>
</reference>
<dbReference type="CDD" id="cd03784">
    <property type="entry name" value="GT1_Gtf-like"/>
    <property type="match status" value="1"/>
</dbReference>
<comment type="catalytic activity">
    <reaction evidence="5">
        <text>glucuronate acceptor + UDP-alpha-D-glucuronate = acceptor beta-D-glucuronoside + UDP + H(+)</text>
        <dbReference type="Rhea" id="RHEA:21032"/>
        <dbReference type="ChEBI" id="CHEBI:15378"/>
        <dbReference type="ChEBI" id="CHEBI:58052"/>
        <dbReference type="ChEBI" id="CHEBI:58223"/>
        <dbReference type="ChEBI" id="CHEBI:132367"/>
        <dbReference type="ChEBI" id="CHEBI:132368"/>
        <dbReference type="EC" id="2.4.1.17"/>
    </reaction>
</comment>
<dbReference type="OrthoDB" id="5835829at2759"/>
<dbReference type="Pfam" id="PF00201">
    <property type="entry name" value="UDPGT"/>
    <property type="match status" value="1"/>
</dbReference>
<dbReference type="PANTHER" id="PTHR48043">
    <property type="entry name" value="EG:EG0003.4 PROTEIN-RELATED"/>
    <property type="match status" value="1"/>
</dbReference>
<dbReference type="RefSeq" id="XP_018324508.1">
    <property type="nucleotide sequence ID" value="XM_018469006.2"/>
</dbReference>
<feature type="signal peptide" evidence="5">
    <location>
        <begin position="1"/>
        <end position="19"/>
    </location>
</feature>
<keyword evidence="2 4" id="KW-0328">Glycosyltransferase</keyword>
<name>A0A1W4WWJ0_AGRPL</name>
<dbReference type="InterPro" id="IPR002213">
    <property type="entry name" value="UDP_glucos_trans"/>
</dbReference>
<dbReference type="InterPro" id="IPR050271">
    <property type="entry name" value="UDP-glycosyltransferase"/>
</dbReference>
<dbReference type="AlphaFoldDB" id="A0A1W4WWJ0"/>
<dbReference type="GO" id="GO:0016020">
    <property type="term" value="C:membrane"/>
    <property type="evidence" value="ECO:0007669"/>
    <property type="project" value="UniProtKB-SubCell"/>
</dbReference>
<proteinExistence type="inferred from homology"/>
<keyword evidence="6" id="KW-1185">Reference proteome</keyword>
<evidence type="ECO:0000256" key="1">
    <source>
        <dbReference type="ARBA" id="ARBA00009995"/>
    </source>
</evidence>
<dbReference type="Proteomes" id="UP000192223">
    <property type="component" value="Unplaced"/>
</dbReference>
<dbReference type="PANTHER" id="PTHR48043:SF159">
    <property type="entry name" value="EG:EG0003.4 PROTEIN-RELATED"/>
    <property type="match status" value="1"/>
</dbReference>
<gene>
    <name evidence="7" type="primary">LOC108736543</name>
</gene>
<dbReference type="EC" id="2.4.1.17" evidence="5"/>
<evidence type="ECO:0000256" key="5">
    <source>
        <dbReference type="RuleBase" id="RU362059"/>
    </source>
</evidence>
<evidence type="ECO:0000313" key="7">
    <source>
        <dbReference type="RefSeq" id="XP_018324508.1"/>
    </source>
</evidence>
<feature type="chain" id="PRO_5010598280" description="UDP-glucuronosyltransferase" evidence="5">
    <location>
        <begin position="20"/>
        <end position="506"/>
    </location>
</feature>
<keyword evidence="5" id="KW-1133">Transmembrane helix</keyword>
<dbReference type="Gene3D" id="3.40.50.2000">
    <property type="entry name" value="Glycogen Phosphorylase B"/>
    <property type="match status" value="1"/>
</dbReference>
<keyword evidence="3 4" id="KW-0808">Transferase</keyword>
<evidence type="ECO:0000256" key="3">
    <source>
        <dbReference type="ARBA" id="ARBA00022679"/>
    </source>
</evidence>
<keyword evidence="5" id="KW-0732">Signal</keyword>
<organism evidence="6 7">
    <name type="scientific">Agrilus planipennis</name>
    <name type="common">Emerald ash borer</name>
    <name type="synonym">Agrilus marcopoli</name>
    <dbReference type="NCBI Taxonomy" id="224129"/>
    <lineage>
        <taxon>Eukaryota</taxon>
        <taxon>Metazoa</taxon>
        <taxon>Ecdysozoa</taxon>
        <taxon>Arthropoda</taxon>
        <taxon>Hexapoda</taxon>
        <taxon>Insecta</taxon>
        <taxon>Pterygota</taxon>
        <taxon>Neoptera</taxon>
        <taxon>Endopterygota</taxon>
        <taxon>Coleoptera</taxon>
        <taxon>Polyphaga</taxon>
        <taxon>Elateriformia</taxon>
        <taxon>Buprestoidea</taxon>
        <taxon>Buprestidae</taxon>
        <taxon>Agrilinae</taxon>
        <taxon>Agrilus</taxon>
    </lineage>
</organism>
<dbReference type="PROSITE" id="PS00375">
    <property type="entry name" value="UDPGT"/>
    <property type="match status" value="1"/>
</dbReference>
<keyword evidence="5" id="KW-0472">Membrane</keyword>
<accession>A0A1W4WWJ0</accession>
<evidence type="ECO:0000256" key="2">
    <source>
        <dbReference type="ARBA" id="ARBA00022676"/>
    </source>
</evidence>
<protein>
    <recommendedName>
        <fullName evidence="5">UDP-glucuronosyltransferase</fullName>
        <ecNumber evidence="5">2.4.1.17</ecNumber>
    </recommendedName>
</protein>
<dbReference type="GeneID" id="108736543"/>